<accession>A0A1F6MCV7</accession>
<dbReference type="GO" id="GO:0046872">
    <property type="term" value="F:metal ion binding"/>
    <property type="evidence" value="ECO:0007669"/>
    <property type="project" value="UniProtKB-KW"/>
</dbReference>
<feature type="binding site" evidence="6">
    <location>
        <position position="8"/>
    </location>
    <ligand>
        <name>Mg(2+)</name>
        <dbReference type="ChEBI" id="CHEBI:18420"/>
    </ligand>
</feature>
<keyword evidence="4 7" id="KW-1133">Transmembrane helix</keyword>
<reference evidence="8 9" key="1">
    <citation type="journal article" date="2016" name="Nat. Commun.">
        <title>Thousands of microbial genomes shed light on interconnected biogeochemical processes in an aquifer system.</title>
        <authorList>
            <person name="Anantharaman K."/>
            <person name="Brown C.T."/>
            <person name="Hug L.A."/>
            <person name="Sharon I."/>
            <person name="Castelle C.J."/>
            <person name="Probst A.J."/>
            <person name="Thomas B.C."/>
            <person name="Singh A."/>
            <person name="Wilkins M.J."/>
            <person name="Karaoz U."/>
            <person name="Brodie E.L."/>
            <person name="Williams K.H."/>
            <person name="Hubbard S.S."/>
            <person name="Banfield J.F."/>
        </authorList>
    </citation>
    <scope>NUCLEOTIDE SEQUENCE [LARGE SCALE GENOMIC DNA]</scope>
</reference>
<dbReference type="GO" id="GO:0044038">
    <property type="term" value="P:cell wall macromolecule biosynthetic process"/>
    <property type="evidence" value="ECO:0007669"/>
    <property type="project" value="TreeGrafter"/>
</dbReference>
<dbReference type="GO" id="GO:0005886">
    <property type="term" value="C:plasma membrane"/>
    <property type="evidence" value="ECO:0007669"/>
    <property type="project" value="TreeGrafter"/>
</dbReference>
<evidence type="ECO:0000256" key="5">
    <source>
        <dbReference type="ARBA" id="ARBA00023136"/>
    </source>
</evidence>
<sequence>MFTANAVNVADGLDGLAGGSLLSAFTGLMVLSWVEGRTAFMPLNATVVGALIAYTYFNVKPARFQMGDVGSLGLGTLLAISAIAVGRTMLIPILGFIFYVEIFSVIAQVFYRRLLGRRLFKMAPLHHHFEIKGWSEEKIVMRFWLIQAFMVIVAIWMAVR</sequence>
<keyword evidence="5 7" id="KW-0472">Membrane</keyword>
<evidence type="ECO:0000256" key="1">
    <source>
        <dbReference type="ARBA" id="ARBA00004141"/>
    </source>
</evidence>
<name>A0A1F6MCV7_9BACT</name>
<dbReference type="Proteomes" id="UP000177953">
    <property type="component" value="Unassembled WGS sequence"/>
</dbReference>
<dbReference type="GO" id="GO:0016780">
    <property type="term" value="F:phosphotransferase activity, for other substituted phosphate groups"/>
    <property type="evidence" value="ECO:0007669"/>
    <property type="project" value="InterPro"/>
</dbReference>
<feature type="binding site" evidence="6">
    <location>
        <position position="68"/>
    </location>
    <ligand>
        <name>Mg(2+)</name>
        <dbReference type="ChEBI" id="CHEBI:18420"/>
    </ligand>
</feature>
<dbReference type="EMBL" id="MFPU01000038">
    <property type="protein sequence ID" value="OGH69466.1"/>
    <property type="molecule type" value="Genomic_DNA"/>
</dbReference>
<dbReference type="InterPro" id="IPR018480">
    <property type="entry name" value="PNAcMuramoyl-5peptid_Trfase_CS"/>
</dbReference>
<keyword evidence="3 7" id="KW-0812">Transmembrane</keyword>
<evidence type="ECO:0000256" key="2">
    <source>
        <dbReference type="ARBA" id="ARBA00022679"/>
    </source>
</evidence>
<evidence type="ECO:0000256" key="6">
    <source>
        <dbReference type="PIRSR" id="PIRSR600715-1"/>
    </source>
</evidence>
<feature type="transmembrane region" description="Helical" evidence="7">
    <location>
        <begin position="39"/>
        <end position="57"/>
    </location>
</feature>
<feature type="transmembrane region" description="Helical" evidence="7">
    <location>
        <begin position="12"/>
        <end position="33"/>
    </location>
</feature>
<keyword evidence="6" id="KW-0460">Magnesium</keyword>
<protein>
    <recommendedName>
        <fullName evidence="10">Phospho-N-acetylmuramoyl-pentapeptide-transferase</fullName>
    </recommendedName>
</protein>
<keyword evidence="6" id="KW-0479">Metal-binding</keyword>
<evidence type="ECO:0000256" key="4">
    <source>
        <dbReference type="ARBA" id="ARBA00022989"/>
    </source>
</evidence>
<dbReference type="PANTHER" id="PTHR22926:SF5">
    <property type="entry name" value="PHOSPHO-N-ACETYLMURAMOYL-PENTAPEPTIDE-TRANSFERASE HOMOLOG"/>
    <property type="match status" value="1"/>
</dbReference>
<dbReference type="InterPro" id="IPR000715">
    <property type="entry name" value="Glycosyl_transferase_4"/>
</dbReference>
<feature type="transmembrane region" description="Helical" evidence="7">
    <location>
        <begin position="139"/>
        <end position="159"/>
    </location>
</feature>
<evidence type="ECO:0008006" key="10">
    <source>
        <dbReference type="Google" id="ProtNLM"/>
    </source>
</evidence>
<dbReference type="PROSITE" id="PS01348">
    <property type="entry name" value="MRAY_2"/>
    <property type="match status" value="1"/>
</dbReference>
<proteinExistence type="predicted"/>
<dbReference type="PANTHER" id="PTHR22926">
    <property type="entry name" value="PHOSPHO-N-ACETYLMURAMOYL-PENTAPEPTIDE-TRANSFERASE"/>
    <property type="match status" value="1"/>
</dbReference>
<comment type="subcellular location">
    <subcellularLocation>
        <location evidence="1">Membrane</location>
        <topology evidence="1">Multi-pass membrane protein</topology>
    </subcellularLocation>
</comment>
<gene>
    <name evidence="8" type="ORF">A2754_00825</name>
</gene>
<dbReference type="AlphaFoldDB" id="A0A1F6MCV7"/>
<evidence type="ECO:0000313" key="9">
    <source>
        <dbReference type="Proteomes" id="UP000177953"/>
    </source>
</evidence>
<organism evidence="8 9">
    <name type="scientific">Candidatus Magasanikbacteria bacterium RIFCSPHIGHO2_01_FULL_47_8</name>
    <dbReference type="NCBI Taxonomy" id="1798673"/>
    <lineage>
        <taxon>Bacteria</taxon>
        <taxon>Candidatus Magasanikiibacteriota</taxon>
    </lineage>
</organism>
<evidence type="ECO:0000256" key="3">
    <source>
        <dbReference type="ARBA" id="ARBA00022692"/>
    </source>
</evidence>
<evidence type="ECO:0000256" key="7">
    <source>
        <dbReference type="SAM" id="Phobius"/>
    </source>
</evidence>
<feature type="transmembrane region" description="Helical" evidence="7">
    <location>
        <begin position="91"/>
        <end position="111"/>
    </location>
</feature>
<feature type="transmembrane region" description="Helical" evidence="7">
    <location>
        <begin position="69"/>
        <end position="85"/>
    </location>
</feature>
<comment type="cofactor">
    <cofactor evidence="6">
        <name>Mg(2+)</name>
        <dbReference type="ChEBI" id="CHEBI:18420"/>
    </cofactor>
</comment>
<evidence type="ECO:0000313" key="8">
    <source>
        <dbReference type="EMBL" id="OGH69466.1"/>
    </source>
</evidence>
<dbReference type="Pfam" id="PF00953">
    <property type="entry name" value="Glycos_transf_4"/>
    <property type="match status" value="1"/>
</dbReference>
<dbReference type="GO" id="GO:0071555">
    <property type="term" value="P:cell wall organization"/>
    <property type="evidence" value="ECO:0007669"/>
    <property type="project" value="TreeGrafter"/>
</dbReference>
<comment type="caution">
    <text evidence="8">The sequence shown here is derived from an EMBL/GenBank/DDBJ whole genome shotgun (WGS) entry which is preliminary data.</text>
</comment>
<keyword evidence="2" id="KW-0808">Transferase</keyword>